<dbReference type="STRING" id="76193.A0A0N1PJY9"/>
<organism evidence="1 2">
    <name type="scientific">Papilio machaon</name>
    <name type="common">Old World swallowtail butterfly</name>
    <dbReference type="NCBI Taxonomy" id="76193"/>
    <lineage>
        <taxon>Eukaryota</taxon>
        <taxon>Metazoa</taxon>
        <taxon>Ecdysozoa</taxon>
        <taxon>Arthropoda</taxon>
        <taxon>Hexapoda</taxon>
        <taxon>Insecta</taxon>
        <taxon>Pterygota</taxon>
        <taxon>Neoptera</taxon>
        <taxon>Endopterygota</taxon>
        <taxon>Lepidoptera</taxon>
        <taxon>Glossata</taxon>
        <taxon>Ditrysia</taxon>
        <taxon>Papilionoidea</taxon>
        <taxon>Papilionidae</taxon>
        <taxon>Papilioninae</taxon>
        <taxon>Papilio</taxon>
    </lineage>
</organism>
<evidence type="ECO:0000313" key="1">
    <source>
        <dbReference type="EMBL" id="KPJ21367.1"/>
    </source>
</evidence>
<comment type="caution">
    <text evidence="1">The sequence shown here is derived from an EMBL/GenBank/DDBJ whole genome shotgun (WGS) entry which is preliminary data.</text>
</comment>
<proteinExistence type="predicted"/>
<gene>
    <name evidence="1" type="ORF">RR48_00429</name>
</gene>
<protein>
    <submittedName>
        <fullName evidence="1">Histone acetyltransferase KAT2B</fullName>
    </submittedName>
</protein>
<accession>A0A0N1PJY9</accession>
<dbReference type="AlphaFoldDB" id="A0A0N1PJY9"/>
<evidence type="ECO:0000313" key="2">
    <source>
        <dbReference type="Proteomes" id="UP000053240"/>
    </source>
</evidence>
<dbReference type="InParanoid" id="A0A0N1PJY9"/>
<name>A0A0N1PJY9_PAPMA</name>
<reference evidence="1 2" key="1">
    <citation type="journal article" date="2015" name="Nat. Commun.">
        <title>Outbred genome sequencing and CRISPR/Cas9 gene editing in butterflies.</title>
        <authorList>
            <person name="Li X."/>
            <person name="Fan D."/>
            <person name="Zhang W."/>
            <person name="Liu G."/>
            <person name="Zhang L."/>
            <person name="Zhao L."/>
            <person name="Fang X."/>
            <person name="Chen L."/>
            <person name="Dong Y."/>
            <person name="Chen Y."/>
            <person name="Ding Y."/>
            <person name="Zhao R."/>
            <person name="Feng M."/>
            <person name="Zhu Y."/>
            <person name="Feng Y."/>
            <person name="Jiang X."/>
            <person name="Zhu D."/>
            <person name="Xiang H."/>
            <person name="Feng X."/>
            <person name="Li S."/>
            <person name="Wang J."/>
            <person name="Zhang G."/>
            <person name="Kronforst M.R."/>
            <person name="Wang W."/>
        </authorList>
    </citation>
    <scope>NUCLEOTIDE SEQUENCE [LARGE SCALE GENOMIC DNA]</scope>
    <source>
        <strain evidence="1">Ya'a_city_454_Pm</strain>
        <tissue evidence="1">Whole body</tissue>
    </source>
</reference>
<dbReference type="GO" id="GO:0016740">
    <property type="term" value="F:transferase activity"/>
    <property type="evidence" value="ECO:0007669"/>
    <property type="project" value="UniProtKB-KW"/>
</dbReference>
<keyword evidence="1" id="KW-0808">Transferase</keyword>
<keyword evidence="2" id="KW-1185">Reference proteome</keyword>
<dbReference type="Proteomes" id="UP000053240">
    <property type="component" value="Unassembled WGS sequence"/>
</dbReference>
<sequence length="118" mass="13017">MRQKEIRKIHPGLTCFKEGVRSIPIECIPGLRDSGWRSTRGAGAEPEPDAEPATLRAVLHAVSCPTVGYIGQMWAILPNCGLYWPNVGYIGQLWAILPNYTRKEPCSGLAIPEACRQD</sequence>
<dbReference type="EMBL" id="LADJ01040923">
    <property type="protein sequence ID" value="KPJ21367.1"/>
    <property type="molecule type" value="Genomic_DNA"/>
</dbReference>